<evidence type="ECO:0000256" key="2">
    <source>
        <dbReference type="ARBA" id="ARBA00022448"/>
    </source>
</evidence>
<name>A0A9W9Z2K2_9CNID</name>
<reference evidence="13" key="1">
    <citation type="submission" date="2023-01" db="EMBL/GenBank/DDBJ databases">
        <title>Genome assembly of the deep-sea coral Lophelia pertusa.</title>
        <authorList>
            <person name="Herrera S."/>
            <person name="Cordes E."/>
        </authorList>
    </citation>
    <scope>NUCLEOTIDE SEQUENCE</scope>
    <source>
        <strain evidence="13">USNM1676648</strain>
        <tissue evidence="13">Polyp</tissue>
    </source>
</reference>
<comment type="similarity">
    <text evidence="11">Belongs to the amiloride-sensitive sodium channel (TC 1.A.6) family.</text>
</comment>
<evidence type="ECO:0000256" key="5">
    <source>
        <dbReference type="ARBA" id="ARBA00022989"/>
    </source>
</evidence>
<evidence type="ECO:0000256" key="1">
    <source>
        <dbReference type="ARBA" id="ARBA00004141"/>
    </source>
</evidence>
<dbReference type="Proteomes" id="UP001163046">
    <property type="component" value="Unassembled WGS sequence"/>
</dbReference>
<dbReference type="GO" id="GO:0005886">
    <property type="term" value="C:plasma membrane"/>
    <property type="evidence" value="ECO:0007669"/>
    <property type="project" value="TreeGrafter"/>
</dbReference>
<evidence type="ECO:0000256" key="12">
    <source>
        <dbReference type="SAM" id="Phobius"/>
    </source>
</evidence>
<evidence type="ECO:0000256" key="11">
    <source>
        <dbReference type="RuleBase" id="RU000679"/>
    </source>
</evidence>
<keyword evidence="9 11" id="KW-0739">Sodium transport</keyword>
<dbReference type="PANTHER" id="PTHR11690">
    <property type="entry name" value="AMILORIDE-SENSITIVE SODIUM CHANNEL-RELATED"/>
    <property type="match status" value="1"/>
</dbReference>
<keyword evidence="4 11" id="KW-0812">Transmembrane</keyword>
<keyword evidence="14" id="KW-1185">Reference proteome</keyword>
<evidence type="ECO:0000256" key="3">
    <source>
        <dbReference type="ARBA" id="ARBA00022461"/>
    </source>
</evidence>
<dbReference type="AlphaFoldDB" id="A0A9W9Z2K2"/>
<dbReference type="PRINTS" id="PR01078">
    <property type="entry name" value="AMINACHANNEL"/>
</dbReference>
<accession>A0A9W9Z2K2</accession>
<evidence type="ECO:0000256" key="7">
    <source>
        <dbReference type="ARBA" id="ARBA00023065"/>
    </source>
</evidence>
<evidence type="ECO:0000313" key="14">
    <source>
        <dbReference type="Proteomes" id="UP001163046"/>
    </source>
</evidence>
<organism evidence="13 14">
    <name type="scientific">Desmophyllum pertusum</name>
    <dbReference type="NCBI Taxonomy" id="174260"/>
    <lineage>
        <taxon>Eukaryota</taxon>
        <taxon>Metazoa</taxon>
        <taxon>Cnidaria</taxon>
        <taxon>Anthozoa</taxon>
        <taxon>Hexacorallia</taxon>
        <taxon>Scleractinia</taxon>
        <taxon>Caryophylliina</taxon>
        <taxon>Caryophylliidae</taxon>
        <taxon>Desmophyllum</taxon>
    </lineage>
</organism>
<evidence type="ECO:0000313" key="13">
    <source>
        <dbReference type="EMBL" id="KAJ7374026.1"/>
    </source>
</evidence>
<dbReference type="EMBL" id="MU826829">
    <property type="protein sequence ID" value="KAJ7374026.1"/>
    <property type="molecule type" value="Genomic_DNA"/>
</dbReference>
<dbReference type="Gene3D" id="1.10.287.770">
    <property type="entry name" value="YojJ-like"/>
    <property type="match status" value="1"/>
</dbReference>
<comment type="caution">
    <text evidence="13">The sequence shown here is derived from an EMBL/GenBank/DDBJ whole genome shotgun (WGS) entry which is preliminary data.</text>
</comment>
<evidence type="ECO:0000256" key="9">
    <source>
        <dbReference type="ARBA" id="ARBA00023201"/>
    </source>
</evidence>
<keyword evidence="5 12" id="KW-1133">Transmembrane helix</keyword>
<dbReference type="PANTHER" id="PTHR11690:SF222">
    <property type="entry name" value="AMILORIDE-SENSITIVE SODIUM CHANNEL SUBUNIT GAMMA"/>
    <property type="match status" value="1"/>
</dbReference>
<keyword evidence="2 11" id="KW-0813">Transport</keyword>
<keyword evidence="10 11" id="KW-0407">Ion channel</keyword>
<keyword evidence="6" id="KW-0915">Sodium</keyword>
<proteinExistence type="inferred from homology"/>
<comment type="subcellular location">
    <subcellularLocation>
        <location evidence="1">Membrane</location>
        <topology evidence="1">Multi-pass membrane protein</topology>
    </subcellularLocation>
</comment>
<evidence type="ECO:0000256" key="10">
    <source>
        <dbReference type="ARBA" id="ARBA00023303"/>
    </source>
</evidence>
<keyword evidence="7 11" id="KW-0406">Ion transport</keyword>
<keyword evidence="8 12" id="KW-0472">Membrane</keyword>
<dbReference type="OrthoDB" id="5989955at2759"/>
<dbReference type="GO" id="GO:0015280">
    <property type="term" value="F:ligand-gated sodium channel activity"/>
    <property type="evidence" value="ECO:0007669"/>
    <property type="project" value="TreeGrafter"/>
</dbReference>
<keyword evidence="3 11" id="KW-0894">Sodium channel</keyword>
<gene>
    <name evidence="13" type="primary">ASIC4_1</name>
    <name evidence="13" type="ORF">OS493_009355</name>
</gene>
<feature type="transmembrane region" description="Helical" evidence="12">
    <location>
        <begin position="137"/>
        <end position="160"/>
    </location>
</feature>
<evidence type="ECO:0000256" key="4">
    <source>
        <dbReference type="ARBA" id="ARBA00022692"/>
    </source>
</evidence>
<dbReference type="InterPro" id="IPR001873">
    <property type="entry name" value="ENaC"/>
</dbReference>
<protein>
    <submittedName>
        <fullName evidence="13">Sodium channel</fullName>
    </submittedName>
</protein>
<evidence type="ECO:0000256" key="6">
    <source>
        <dbReference type="ARBA" id="ARBA00023053"/>
    </source>
</evidence>
<dbReference type="Pfam" id="PF00858">
    <property type="entry name" value="ASC"/>
    <property type="match status" value="1"/>
</dbReference>
<evidence type="ECO:0000256" key="8">
    <source>
        <dbReference type="ARBA" id="ARBA00023136"/>
    </source>
</evidence>
<sequence>MIDRCHCKILGMAQLDECKNLRFCGPKEFANCVIQADGELMASLDCDCPIKCNSIHFDVQLSSSSYPSRHLLPIVLKRTNESMLVNASEEVISTIEAKLRRHFLQLNVFYQSVITDVTKEKPAYDIHAFGSDIGGNMGLFLGCSLLTLCEFVDLFILLCLRKCNRSQKVRISR</sequence>